<dbReference type="Proteomes" id="UP000095743">
    <property type="component" value="Chromosome"/>
</dbReference>
<proteinExistence type="predicted"/>
<dbReference type="STRING" id="1424294.Gferi_07740"/>
<reference evidence="3 4" key="1">
    <citation type="submission" date="2016-09" db="EMBL/GenBank/DDBJ databases">
        <title>Genomic analysis reveals versatility of anaerobic energy metabolism of Geosporobacter ferrireducens IRF9 of phylum Firmicutes.</title>
        <authorList>
            <person name="Kim S.-J."/>
        </authorList>
    </citation>
    <scope>NUCLEOTIDE SEQUENCE [LARGE SCALE GENOMIC DNA]</scope>
    <source>
        <strain evidence="3 4">IRF9</strain>
    </source>
</reference>
<feature type="transmembrane region" description="Helical" evidence="1">
    <location>
        <begin position="45"/>
        <end position="67"/>
    </location>
</feature>
<feature type="domain" description="DUF1468" evidence="2">
    <location>
        <begin position="14"/>
        <end position="172"/>
    </location>
</feature>
<feature type="transmembrane region" description="Helical" evidence="1">
    <location>
        <begin position="12"/>
        <end position="33"/>
    </location>
</feature>
<evidence type="ECO:0000259" key="2">
    <source>
        <dbReference type="Pfam" id="PF07331"/>
    </source>
</evidence>
<keyword evidence="1" id="KW-0812">Transmembrane</keyword>
<keyword evidence="1" id="KW-0472">Membrane</keyword>
<evidence type="ECO:0000313" key="4">
    <source>
        <dbReference type="Proteomes" id="UP000095743"/>
    </source>
</evidence>
<dbReference type="RefSeq" id="WP_069975175.1">
    <property type="nucleotide sequence ID" value="NZ_CP017269.1"/>
</dbReference>
<dbReference type="Pfam" id="PF07331">
    <property type="entry name" value="TctB"/>
    <property type="match status" value="1"/>
</dbReference>
<keyword evidence="4" id="KW-1185">Reference proteome</keyword>
<dbReference type="KEGG" id="gfe:Gferi_07740"/>
<dbReference type="AlphaFoldDB" id="A0A1D8GEY2"/>
<sequence length="172" mass="19435">MEKRGRLNSNIGEGIFFMIIGVALGFYSITSYSSSFNKDWSQSPYLFPILVAIFIFILSISLLIQGYKEKKLELIDTEEASIKKNNKGVIVILVMSILYYIALSKISLPRIIFKFSSFAISIATFEVVTVIFLLALLFYLGVRRVNILISVPVISVLFLSISFRTFLNVLLP</sequence>
<gene>
    <name evidence="3" type="ORF">Gferi_07740</name>
</gene>
<dbReference type="OrthoDB" id="1936586at2"/>
<organism evidence="3 4">
    <name type="scientific">Geosporobacter ferrireducens</name>
    <dbReference type="NCBI Taxonomy" id="1424294"/>
    <lineage>
        <taxon>Bacteria</taxon>
        <taxon>Bacillati</taxon>
        <taxon>Bacillota</taxon>
        <taxon>Clostridia</taxon>
        <taxon>Peptostreptococcales</taxon>
        <taxon>Thermotaleaceae</taxon>
        <taxon>Geosporobacter</taxon>
    </lineage>
</organism>
<feature type="transmembrane region" description="Helical" evidence="1">
    <location>
        <begin position="147"/>
        <end position="167"/>
    </location>
</feature>
<dbReference type="InterPro" id="IPR009936">
    <property type="entry name" value="DUF1468"/>
</dbReference>
<accession>A0A1D8GEY2</accession>
<feature type="transmembrane region" description="Helical" evidence="1">
    <location>
        <begin position="118"/>
        <end position="140"/>
    </location>
</feature>
<dbReference type="EMBL" id="CP017269">
    <property type="protein sequence ID" value="AOT69471.1"/>
    <property type="molecule type" value="Genomic_DNA"/>
</dbReference>
<evidence type="ECO:0000313" key="3">
    <source>
        <dbReference type="EMBL" id="AOT69471.1"/>
    </source>
</evidence>
<feature type="transmembrane region" description="Helical" evidence="1">
    <location>
        <begin position="88"/>
        <end position="106"/>
    </location>
</feature>
<evidence type="ECO:0000256" key="1">
    <source>
        <dbReference type="SAM" id="Phobius"/>
    </source>
</evidence>
<keyword evidence="1" id="KW-1133">Transmembrane helix</keyword>
<name>A0A1D8GEY2_9FIRM</name>
<protein>
    <recommendedName>
        <fullName evidence="2">DUF1468 domain-containing protein</fullName>
    </recommendedName>
</protein>